<dbReference type="EMBL" id="JAAXPG010000016">
    <property type="protein sequence ID" value="NKY99505.1"/>
    <property type="molecule type" value="Genomic_DNA"/>
</dbReference>
<evidence type="ECO:0000313" key="2">
    <source>
        <dbReference type="EMBL" id="NKY99505.1"/>
    </source>
</evidence>
<reference evidence="2 3" key="1">
    <citation type="submission" date="2020-04" db="EMBL/GenBank/DDBJ databases">
        <title>MicrobeNet Type strains.</title>
        <authorList>
            <person name="Nicholson A.C."/>
        </authorList>
    </citation>
    <scope>NUCLEOTIDE SEQUENCE [LARGE SCALE GENOMIC DNA]</scope>
    <source>
        <strain evidence="2 3">ATCC 23612</strain>
    </source>
</reference>
<protein>
    <recommendedName>
        <fullName evidence="1">DUF6879 domain-containing protein</fullName>
    </recommendedName>
</protein>
<accession>A0A7X6RR24</accession>
<dbReference type="InterPro" id="IPR049244">
    <property type="entry name" value="DUF6879"/>
</dbReference>
<dbReference type="AlphaFoldDB" id="A0A7X6RR24"/>
<evidence type="ECO:0000259" key="1">
    <source>
        <dbReference type="Pfam" id="PF21806"/>
    </source>
</evidence>
<proteinExistence type="predicted"/>
<organism evidence="2 3">
    <name type="scientific">Nocardiopsis alborubida</name>
    <dbReference type="NCBI Taxonomy" id="146802"/>
    <lineage>
        <taxon>Bacteria</taxon>
        <taxon>Bacillati</taxon>
        <taxon>Actinomycetota</taxon>
        <taxon>Actinomycetes</taxon>
        <taxon>Streptosporangiales</taxon>
        <taxon>Nocardiopsidaceae</taxon>
        <taxon>Nocardiopsis</taxon>
    </lineage>
</organism>
<name>A0A7X6RR24_9ACTN</name>
<evidence type="ECO:0000313" key="3">
    <source>
        <dbReference type="Proteomes" id="UP000553209"/>
    </source>
</evidence>
<feature type="domain" description="DUF6879" evidence="1">
    <location>
        <begin position="7"/>
        <end position="174"/>
    </location>
</feature>
<keyword evidence="3" id="KW-1185">Reference proteome</keyword>
<gene>
    <name evidence="2" type="ORF">HGB44_17805</name>
</gene>
<comment type="caution">
    <text evidence="2">The sequence shown here is derived from an EMBL/GenBank/DDBJ whole genome shotgun (WGS) entry which is preliminary data.</text>
</comment>
<sequence>MTQSAPTFDDLLNSCRESAIHLELRDVYGVADEVAGFEEWKRVGHRGDWNDRESWWAPFYQAVADATARGVTVRRARVVSMPVTDYIRFEHAGTQGNIIAGEHVRWLPRRQATDIAFPGNDFWLFDGRVVHVNHFTGDGRWLEEEVTEDPELAKLCSSAFEAVWERAIPHADFRL</sequence>
<dbReference type="Pfam" id="PF21806">
    <property type="entry name" value="DUF6879"/>
    <property type="match status" value="1"/>
</dbReference>
<dbReference type="Proteomes" id="UP000553209">
    <property type="component" value="Unassembled WGS sequence"/>
</dbReference>
<dbReference type="RefSeq" id="WP_061081303.1">
    <property type="nucleotide sequence ID" value="NZ_JAAXPG010000016.1"/>
</dbReference>